<protein>
    <submittedName>
        <fullName evidence="9">Chemotaxis protein</fullName>
    </submittedName>
</protein>
<organism evidence="9 10">
    <name type="scientific">Xaviernesmea rhizosphaerae</name>
    <dbReference type="NCBI Taxonomy" id="1672749"/>
    <lineage>
        <taxon>Bacteria</taxon>
        <taxon>Pseudomonadati</taxon>
        <taxon>Pseudomonadota</taxon>
        <taxon>Alphaproteobacteria</taxon>
        <taxon>Hyphomicrobiales</taxon>
        <taxon>Rhizobiaceae</taxon>
        <taxon>Rhizobium/Agrobacterium group</taxon>
        <taxon>Xaviernesmea</taxon>
    </lineage>
</organism>
<gene>
    <name evidence="9" type="ORF">BJF92_00885</name>
</gene>
<dbReference type="AlphaFoldDB" id="A0A1Q9AEG2"/>
<feature type="region of interest" description="Disordered" evidence="5">
    <location>
        <begin position="374"/>
        <end position="394"/>
    </location>
</feature>
<evidence type="ECO:0000256" key="1">
    <source>
        <dbReference type="ARBA" id="ARBA00004370"/>
    </source>
</evidence>
<sequence length="745" mass="79205">MRIRGKINVILAVMGIVTLLVAATAMMVVRLYDNHFDRYVSLTERVYNGERMNRLVTAVVMESRGIYAAKSLKDAAKFADGMEKALADIDLLLEGWRRLVPDAERPAFDAMLGKAAEFRTVRQETIRLGREVSPEAASVQGNNDANRANRKAFQATIDGIVDQDRRSLENIRKAGDELVSFATLLIALAAGLGLIVSMAIGLMMARRLSRPILTLSDTMKRLAGGELETPVPFAEQTDEVGEMARAVEVFKRNGLSMTAQAREEARQRARAQELQTHVASLVSAAVVGDFTRRVPERSGDPALDQFAASVNALVESVEAGIGETRHVIARLAEGDLSQNMTGNFRGAFAELQTNMNETLSQLRTTMQDLRSATDGIHGGAAGLRQASDDLSRRTEQQAAALEETSSAIEEIASAVRLSTDRAQEAAVVMTDAARSTEQSGVIVRDAVDAMQRIEQASAEIGQITNVIDEIAFQTNLLALNAGVEAARAGEAGKGFAVVAQEVRELAQRAAKAAKDIKGLIARSGNEVSSGVRLVQEAGRALSSIDARVQSVDGYIREIATAAREQSTGLKEVSTAINAMDQVTQRNAAMVEEINAATHKLASEADHVSDMVASFRLEEGAGARTGFAPAPHSADRTASPATAPRASQSPPPLSPTARSERAGFTPAPAAGRGTSSASSSSAAPAPGRPASGFGLRLGRAKAPRVAPASESSRAVVSPARQMMKTVAKAFAPAQSAKPAEDNWEEF</sequence>
<comment type="similarity">
    <text evidence="3">Belongs to the methyl-accepting chemotaxis (MCP) protein family.</text>
</comment>
<feature type="transmembrane region" description="Helical" evidence="6">
    <location>
        <begin position="7"/>
        <end position="32"/>
    </location>
</feature>
<name>A0A1Q9AEG2_9HYPH</name>
<evidence type="ECO:0000256" key="3">
    <source>
        <dbReference type="ARBA" id="ARBA00029447"/>
    </source>
</evidence>
<feature type="domain" description="HAMP" evidence="8">
    <location>
        <begin position="315"/>
        <end position="367"/>
    </location>
</feature>
<feature type="transmembrane region" description="Helical" evidence="6">
    <location>
        <begin position="178"/>
        <end position="202"/>
    </location>
</feature>
<dbReference type="Gene3D" id="1.10.287.950">
    <property type="entry name" value="Methyl-accepting chemotaxis protein"/>
    <property type="match status" value="1"/>
</dbReference>
<keyword evidence="6" id="KW-0812">Transmembrane</keyword>
<dbReference type="GO" id="GO:0006935">
    <property type="term" value="P:chemotaxis"/>
    <property type="evidence" value="ECO:0007669"/>
    <property type="project" value="UniProtKB-KW"/>
</dbReference>
<dbReference type="STRING" id="1672749.BJF92_00885"/>
<comment type="caution">
    <text evidence="9">The sequence shown here is derived from an EMBL/GenBank/DDBJ whole genome shotgun (WGS) entry which is preliminary data.</text>
</comment>
<dbReference type="Proteomes" id="UP000186143">
    <property type="component" value="Unassembled WGS sequence"/>
</dbReference>
<dbReference type="PANTHER" id="PTHR43531">
    <property type="entry name" value="PROTEIN ICFG"/>
    <property type="match status" value="1"/>
</dbReference>
<feature type="region of interest" description="Disordered" evidence="5">
    <location>
        <begin position="622"/>
        <end position="715"/>
    </location>
</feature>
<dbReference type="InterPro" id="IPR004089">
    <property type="entry name" value="MCPsignal_dom"/>
</dbReference>
<dbReference type="GO" id="GO:0007165">
    <property type="term" value="P:signal transduction"/>
    <property type="evidence" value="ECO:0007669"/>
    <property type="project" value="UniProtKB-KW"/>
</dbReference>
<feature type="compositionally biased region" description="Low complexity" evidence="5">
    <location>
        <begin position="665"/>
        <end position="691"/>
    </location>
</feature>
<dbReference type="PROSITE" id="PS50885">
    <property type="entry name" value="HAMP"/>
    <property type="match status" value="2"/>
</dbReference>
<feature type="domain" description="HAMP" evidence="8">
    <location>
        <begin position="206"/>
        <end position="259"/>
    </location>
</feature>
<dbReference type="PANTHER" id="PTHR43531:SF11">
    <property type="entry name" value="METHYL-ACCEPTING CHEMOTAXIS PROTEIN 3"/>
    <property type="match status" value="1"/>
</dbReference>
<proteinExistence type="inferred from homology"/>
<evidence type="ECO:0000313" key="10">
    <source>
        <dbReference type="Proteomes" id="UP000186143"/>
    </source>
</evidence>
<evidence type="ECO:0000256" key="4">
    <source>
        <dbReference type="PROSITE-ProRule" id="PRU00284"/>
    </source>
</evidence>
<keyword evidence="6" id="KW-0472">Membrane</keyword>
<dbReference type="InterPro" id="IPR003660">
    <property type="entry name" value="HAMP_dom"/>
</dbReference>
<evidence type="ECO:0000256" key="5">
    <source>
        <dbReference type="SAM" id="MobiDB-lite"/>
    </source>
</evidence>
<keyword evidence="2" id="KW-0145">Chemotaxis</keyword>
<dbReference type="SUPFAM" id="SSF58104">
    <property type="entry name" value="Methyl-accepting chemotaxis protein (MCP) signaling domain"/>
    <property type="match status" value="1"/>
</dbReference>
<comment type="subcellular location">
    <subcellularLocation>
        <location evidence="1">Membrane</location>
    </subcellularLocation>
</comment>
<dbReference type="OrthoDB" id="3378718at2"/>
<dbReference type="SMART" id="SM00283">
    <property type="entry name" value="MA"/>
    <property type="match status" value="1"/>
</dbReference>
<dbReference type="PROSITE" id="PS50111">
    <property type="entry name" value="CHEMOTAXIS_TRANSDUC_2"/>
    <property type="match status" value="1"/>
</dbReference>
<dbReference type="Gene3D" id="6.10.340.10">
    <property type="match status" value="1"/>
</dbReference>
<keyword evidence="4" id="KW-0807">Transducer</keyword>
<evidence type="ECO:0000259" key="8">
    <source>
        <dbReference type="PROSITE" id="PS50885"/>
    </source>
</evidence>
<accession>A0A1Q9AEG2</accession>
<dbReference type="CDD" id="cd06225">
    <property type="entry name" value="HAMP"/>
    <property type="match status" value="1"/>
</dbReference>
<keyword evidence="6" id="KW-1133">Transmembrane helix</keyword>
<dbReference type="Pfam" id="PF18947">
    <property type="entry name" value="HAMP_2"/>
    <property type="match status" value="1"/>
</dbReference>
<dbReference type="RefSeq" id="WP_075636573.1">
    <property type="nucleotide sequence ID" value="NZ_MKIO01000040.1"/>
</dbReference>
<reference evidence="9 10" key="1">
    <citation type="submission" date="2016-09" db="EMBL/GenBank/DDBJ databases">
        <title>Rhizobium sp. nov., a novel species isolated from the rice rhizosphere.</title>
        <authorList>
            <person name="Zhao J."/>
            <person name="Zhang X."/>
        </authorList>
    </citation>
    <scope>NUCLEOTIDE SEQUENCE [LARGE SCALE GENOMIC DNA]</scope>
    <source>
        <strain evidence="9 10">MH17</strain>
    </source>
</reference>
<dbReference type="SUPFAM" id="SSF158472">
    <property type="entry name" value="HAMP domain-like"/>
    <property type="match status" value="1"/>
</dbReference>
<evidence type="ECO:0000256" key="6">
    <source>
        <dbReference type="SAM" id="Phobius"/>
    </source>
</evidence>
<dbReference type="Pfam" id="PF00015">
    <property type="entry name" value="MCPsignal"/>
    <property type="match status" value="1"/>
</dbReference>
<dbReference type="GO" id="GO:0016020">
    <property type="term" value="C:membrane"/>
    <property type="evidence" value="ECO:0007669"/>
    <property type="project" value="UniProtKB-SubCell"/>
</dbReference>
<evidence type="ECO:0000259" key="7">
    <source>
        <dbReference type="PROSITE" id="PS50111"/>
    </source>
</evidence>
<dbReference type="InterPro" id="IPR051310">
    <property type="entry name" value="MCP_chemotaxis"/>
</dbReference>
<dbReference type="CDD" id="cd11386">
    <property type="entry name" value="MCP_signal"/>
    <property type="match status" value="1"/>
</dbReference>
<dbReference type="EMBL" id="MKIO01000040">
    <property type="protein sequence ID" value="OLP53350.1"/>
    <property type="molecule type" value="Genomic_DNA"/>
</dbReference>
<evidence type="ECO:0000256" key="2">
    <source>
        <dbReference type="ARBA" id="ARBA00022500"/>
    </source>
</evidence>
<dbReference type="SMART" id="SM00304">
    <property type="entry name" value="HAMP"/>
    <property type="match status" value="2"/>
</dbReference>
<dbReference type="FunFam" id="1.10.287.950:FF:000001">
    <property type="entry name" value="Methyl-accepting chemotaxis sensory transducer"/>
    <property type="match status" value="1"/>
</dbReference>
<dbReference type="Pfam" id="PF00672">
    <property type="entry name" value="HAMP"/>
    <property type="match status" value="1"/>
</dbReference>
<evidence type="ECO:0000313" key="9">
    <source>
        <dbReference type="EMBL" id="OLP53350.1"/>
    </source>
</evidence>
<feature type="domain" description="Methyl-accepting transducer" evidence="7">
    <location>
        <begin position="372"/>
        <end position="601"/>
    </location>
</feature>